<sequence>MLAYQLLITDYYKANIVIEFCNIVCFYVLFLIFAIKISDIMVSIEKKVLYLFGVIIIYIHNSMC</sequence>
<keyword evidence="1" id="KW-0472">Membrane</keyword>
<comment type="caution">
    <text evidence="2">The sequence shown here is derived from an EMBL/GenBank/DDBJ whole genome shotgun (WGS) entry which is preliminary data.</text>
</comment>
<gene>
    <name evidence="2" type="ORF">JCM15093_684</name>
</gene>
<evidence type="ECO:0000256" key="1">
    <source>
        <dbReference type="SAM" id="Phobius"/>
    </source>
</evidence>
<evidence type="ECO:0000313" key="2">
    <source>
        <dbReference type="EMBL" id="GAK35581.1"/>
    </source>
</evidence>
<evidence type="ECO:0000313" key="3">
    <source>
        <dbReference type="Proteomes" id="UP000027601"/>
    </source>
</evidence>
<dbReference type="EMBL" id="BAJS01000002">
    <property type="protein sequence ID" value="GAK35581.1"/>
    <property type="molecule type" value="Genomic_DNA"/>
</dbReference>
<feature type="transmembrane region" description="Helical" evidence="1">
    <location>
        <begin position="12"/>
        <end position="35"/>
    </location>
</feature>
<keyword evidence="3" id="KW-1185">Reference proteome</keyword>
<keyword evidence="1" id="KW-1133">Transmembrane helix</keyword>
<dbReference type="Proteomes" id="UP000027601">
    <property type="component" value="Unassembled WGS sequence"/>
</dbReference>
<keyword evidence="1" id="KW-0812">Transmembrane</keyword>
<proteinExistence type="predicted"/>
<accession>A0A069CZY8</accession>
<name>A0A069CZY8_9BACE</name>
<reference evidence="2 3" key="1">
    <citation type="journal article" date="2015" name="Microbes Environ.">
        <title>Distribution and evolution of nitrogen fixation genes in the phylum bacteroidetes.</title>
        <authorList>
            <person name="Inoue J."/>
            <person name="Oshima K."/>
            <person name="Suda W."/>
            <person name="Sakamoto M."/>
            <person name="Iino T."/>
            <person name="Noda S."/>
            <person name="Hongoh Y."/>
            <person name="Hattori M."/>
            <person name="Ohkuma M."/>
        </authorList>
    </citation>
    <scope>NUCLEOTIDE SEQUENCE [LARGE SCALE GENOMIC DNA]</scope>
    <source>
        <strain evidence="2 3">JCM 15093</strain>
    </source>
</reference>
<protein>
    <submittedName>
        <fullName evidence="2">Uncharacterized protein</fullName>
    </submittedName>
</protein>
<dbReference type="AlphaFoldDB" id="A0A069CZY8"/>
<organism evidence="2 3">
    <name type="scientific">Bacteroides graminisolvens DSM 19988 = JCM 15093</name>
    <dbReference type="NCBI Taxonomy" id="1121097"/>
    <lineage>
        <taxon>Bacteria</taxon>
        <taxon>Pseudomonadati</taxon>
        <taxon>Bacteroidota</taxon>
        <taxon>Bacteroidia</taxon>
        <taxon>Bacteroidales</taxon>
        <taxon>Bacteroidaceae</taxon>
        <taxon>Bacteroides</taxon>
    </lineage>
</organism>